<keyword evidence="7" id="KW-1185">Reference proteome</keyword>
<feature type="disulfide bond" evidence="5">
    <location>
        <begin position="330"/>
        <end position="357"/>
    </location>
</feature>
<dbReference type="GeneID" id="109484290"/>
<evidence type="ECO:0000256" key="5">
    <source>
        <dbReference type="PROSITE-ProRule" id="PRU00302"/>
    </source>
</evidence>
<feature type="disulfide bond" evidence="5">
    <location>
        <begin position="125"/>
        <end position="168"/>
    </location>
</feature>
<dbReference type="PANTHER" id="PTHR45785:SF2">
    <property type="entry name" value="COMPLEMENT FACTOR H-RELATED"/>
    <property type="match status" value="1"/>
</dbReference>
<feature type="disulfide bond" evidence="5">
    <location>
        <begin position="153"/>
        <end position="180"/>
    </location>
</feature>
<dbReference type="Gene3D" id="2.10.70.10">
    <property type="entry name" value="Complement Module, domain 1"/>
    <property type="match status" value="6"/>
</dbReference>
<comment type="subcellular location">
    <subcellularLocation>
        <location evidence="1">Virion</location>
    </subcellularLocation>
</comment>
<feature type="disulfide bond" evidence="5">
    <location>
        <begin position="243"/>
        <end position="286"/>
    </location>
</feature>
<dbReference type="SMART" id="SM00032">
    <property type="entry name" value="CCP"/>
    <property type="match status" value="6"/>
</dbReference>
<evidence type="ECO:0000313" key="7">
    <source>
        <dbReference type="Proteomes" id="UP000515135"/>
    </source>
</evidence>
<feature type="disulfide bond" evidence="5">
    <location>
        <begin position="302"/>
        <end position="345"/>
    </location>
</feature>
<feature type="domain" description="Sushi" evidence="6">
    <location>
        <begin position="241"/>
        <end position="300"/>
    </location>
</feature>
<feature type="domain" description="Sushi" evidence="6">
    <location>
        <begin position="5"/>
        <end position="64"/>
    </location>
</feature>
<evidence type="ECO:0000256" key="4">
    <source>
        <dbReference type="ARBA" id="ARBA00023157"/>
    </source>
</evidence>
<dbReference type="InterPro" id="IPR035976">
    <property type="entry name" value="Sushi/SCR/CCP_sf"/>
</dbReference>
<name>A0A6P5AIX0_BRABE</name>
<dbReference type="RefSeq" id="XP_019643107.1">
    <property type="nucleotide sequence ID" value="XM_019787548.1"/>
</dbReference>
<dbReference type="AlphaFoldDB" id="A0A6P5AIX0"/>
<evidence type="ECO:0000256" key="2">
    <source>
        <dbReference type="ARBA" id="ARBA00022659"/>
    </source>
</evidence>
<evidence type="ECO:0000259" key="6">
    <source>
        <dbReference type="PROSITE" id="PS50923"/>
    </source>
</evidence>
<reference evidence="8" key="1">
    <citation type="submission" date="2025-08" db="UniProtKB">
        <authorList>
            <consortium name="RefSeq"/>
        </authorList>
    </citation>
    <scope>IDENTIFICATION</scope>
    <source>
        <tissue evidence="8">Gonad</tissue>
    </source>
</reference>
<accession>A0A6P5AIX0</accession>
<protein>
    <submittedName>
        <fullName evidence="8">E-selectin-like</fullName>
    </submittedName>
</protein>
<dbReference type="Proteomes" id="UP000515135">
    <property type="component" value="Unplaced"/>
</dbReference>
<dbReference type="PROSITE" id="PS50923">
    <property type="entry name" value="SUSHI"/>
    <property type="match status" value="4"/>
</dbReference>
<keyword evidence="3" id="KW-0732">Signal</keyword>
<gene>
    <name evidence="8" type="primary">LOC109484290</name>
</gene>
<feature type="disulfide bond" evidence="5">
    <location>
        <begin position="35"/>
        <end position="62"/>
    </location>
</feature>
<feature type="domain" description="Sushi" evidence="6">
    <location>
        <begin position="123"/>
        <end position="182"/>
    </location>
</feature>
<dbReference type="InterPro" id="IPR051503">
    <property type="entry name" value="ComplSys_Reg/VirEntry_Med"/>
</dbReference>
<dbReference type="Pfam" id="PF00084">
    <property type="entry name" value="Sushi"/>
    <property type="match status" value="6"/>
</dbReference>
<sequence>MFVQEDCDPPPTPDDTSHNGCAAPYIHNEVCTYQCDDGFSKTGGDKQLTCDDGKWDGEELECKEDCDPPPTPDDTSHNGCEDPYIHDTECDYVCDAGFSKTGGDDSLTCNDGNWDGEELECKEDCDPPPTPDDTSHNGCDDPYIHDEECDYVCDAGFSKTGGDDSLTCNDGNWDGEELECKENCDPPPTPDDTSHNGCDDPYIHDEECDYVCDAGFSKTGGDDSLTCNDGNWDGEELECKEDCGAPPMPTGTTHTGCAAPYIHDVECNYQCKTGYSKDGGDDKLTCNDGNWDGEELECKEDCTAPPSATNASSSGCTPPYKHGAACDYQCDAGYSVKSGDPTLTCNDGNWDGAPLVCDPITTPAPNMVWG</sequence>
<dbReference type="KEGG" id="bbel:109484290"/>
<evidence type="ECO:0000313" key="8">
    <source>
        <dbReference type="RefSeq" id="XP_019643107.1"/>
    </source>
</evidence>
<dbReference type="SUPFAM" id="SSF57535">
    <property type="entry name" value="Complement control module/SCR domain"/>
    <property type="match status" value="6"/>
</dbReference>
<proteinExistence type="predicted"/>
<feature type="disulfide bond" evidence="5">
    <location>
        <begin position="7"/>
        <end position="50"/>
    </location>
</feature>
<dbReference type="CDD" id="cd00033">
    <property type="entry name" value="CCP"/>
    <property type="match status" value="4"/>
</dbReference>
<evidence type="ECO:0000256" key="1">
    <source>
        <dbReference type="ARBA" id="ARBA00004328"/>
    </source>
</evidence>
<evidence type="ECO:0000256" key="3">
    <source>
        <dbReference type="ARBA" id="ARBA00022729"/>
    </source>
</evidence>
<organism evidence="7 8">
    <name type="scientific">Branchiostoma belcheri</name>
    <name type="common">Amphioxus</name>
    <dbReference type="NCBI Taxonomy" id="7741"/>
    <lineage>
        <taxon>Eukaryota</taxon>
        <taxon>Metazoa</taxon>
        <taxon>Chordata</taxon>
        <taxon>Cephalochordata</taxon>
        <taxon>Leptocardii</taxon>
        <taxon>Amphioxiformes</taxon>
        <taxon>Branchiostomatidae</taxon>
        <taxon>Branchiostoma</taxon>
    </lineage>
</organism>
<dbReference type="PANTHER" id="PTHR45785">
    <property type="entry name" value="COMPLEMENT FACTOR H-RELATED"/>
    <property type="match status" value="1"/>
</dbReference>
<keyword evidence="2 5" id="KW-0768">Sushi</keyword>
<keyword evidence="4 5" id="KW-1015">Disulfide bond</keyword>
<dbReference type="InterPro" id="IPR000436">
    <property type="entry name" value="Sushi_SCR_CCP_dom"/>
</dbReference>
<dbReference type="OrthoDB" id="6127264at2759"/>
<feature type="disulfide bond" evidence="5">
    <location>
        <begin position="271"/>
        <end position="298"/>
    </location>
</feature>
<feature type="domain" description="Sushi" evidence="6">
    <location>
        <begin position="301"/>
        <end position="359"/>
    </location>
</feature>